<protein>
    <submittedName>
        <fullName evidence="3">Uncharacterized protein</fullName>
    </submittedName>
</protein>
<dbReference type="EMBL" id="QGAC01000027">
    <property type="protein sequence ID" value="TKJ84440.1"/>
    <property type="molecule type" value="Genomic_DNA"/>
</dbReference>
<accession>A0A4U3EVW5</accession>
<evidence type="ECO:0000256" key="1">
    <source>
        <dbReference type="SAM" id="SignalP"/>
    </source>
</evidence>
<organism evidence="3 4">
    <name type="scientific">Erwinia persicina</name>
    <dbReference type="NCBI Taxonomy" id="55211"/>
    <lineage>
        <taxon>Bacteria</taxon>
        <taxon>Pseudomonadati</taxon>
        <taxon>Pseudomonadota</taxon>
        <taxon>Gammaproteobacteria</taxon>
        <taxon>Enterobacterales</taxon>
        <taxon>Erwiniaceae</taxon>
        <taxon>Erwinia</taxon>
    </lineage>
</organism>
<feature type="signal peptide" evidence="1">
    <location>
        <begin position="1"/>
        <end position="23"/>
    </location>
</feature>
<dbReference type="EMBL" id="JACYNN010000002">
    <property type="protein sequence ID" value="MBD8105835.1"/>
    <property type="molecule type" value="Genomic_DNA"/>
</dbReference>
<dbReference type="Proteomes" id="UP000661012">
    <property type="component" value="Unassembled WGS sequence"/>
</dbReference>
<reference evidence="2 5" key="2">
    <citation type="journal article" date="2020" name="FEMS Microbiol. Ecol.">
        <title>Temporal dynamics of bacterial communities during seed development and maturation.</title>
        <authorList>
            <person name="Chesneau G."/>
            <person name="Torres-Cortes G."/>
            <person name="Briand M."/>
            <person name="Darrasse A."/>
            <person name="Preveaux A."/>
            <person name="Marais C."/>
            <person name="Jacques M.A."/>
            <person name="Shade A."/>
            <person name="Barret M."/>
        </authorList>
    </citation>
    <scope>NUCLEOTIDE SEQUENCE [LARGE SCALE GENOMIC DNA]</scope>
    <source>
        <strain evidence="2 5">CFBP13732</strain>
    </source>
</reference>
<dbReference type="RefSeq" id="WP_137230013.1">
    <property type="nucleotide sequence ID" value="NZ_JACYNM010000004.1"/>
</dbReference>
<evidence type="ECO:0000313" key="4">
    <source>
        <dbReference type="Proteomes" id="UP000306393"/>
    </source>
</evidence>
<sequence length="238" mass="26412">MTLNEIGLIALLGLSTLSVFANSAGRVPTTYDGLTLPEAAKDFVSKGYSNVSVNLLNNTKYLYLSSESDVNKCSVVFKVNNNRIENTPSAGADGKLCNITVNDGRVISSRRDQGVWFNDVYRLSSDDEWSLLFTDSCADCQQVKRIHYKNGVKDYEELMTGGDDYKNRKPLNGGISVDKAFLYSAPDESKKTKAYLIKGDAFSLVDMSEDGSFYKINYKPASGKSKVYWVKSDDFDLK</sequence>
<evidence type="ECO:0000313" key="3">
    <source>
        <dbReference type="EMBL" id="TKJ84440.1"/>
    </source>
</evidence>
<dbReference type="OrthoDB" id="6884118at2"/>
<dbReference type="AlphaFoldDB" id="A0A4U3EVW5"/>
<evidence type="ECO:0000313" key="2">
    <source>
        <dbReference type="EMBL" id="MBD8105835.1"/>
    </source>
</evidence>
<name>A0A4U3EVW5_9GAMM</name>
<dbReference type="Proteomes" id="UP000306393">
    <property type="component" value="Unassembled WGS sequence"/>
</dbReference>
<gene>
    <name evidence="3" type="ORF">EpCFBP13511_21260</name>
    <name evidence="2" type="ORF">IFT93_05280</name>
</gene>
<comment type="caution">
    <text evidence="3">The sequence shown here is derived from an EMBL/GenBank/DDBJ whole genome shotgun (WGS) entry which is preliminary data.</text>
</comment>
<evidence type="ECO:0000313" key="5">
    <source>
        <dbReference type="Proteomes" id="UP000661012"/>
    </source>
</evidence>
<reference evidence="3 4" key="1">
    <citation type="journal article" date="2019" name="Sci. Rep.">
        <title>Differences in resource use lead to coexistence of seed-transmitted microbial populations.</title>
        <authorList>
            <person name="Torres-Cortes G."/>
            <person name="Garcia B.J."/>
            <person name="Compant S."/>
            <person name="Rezki S."/>
            <person name="Jones P."/>
            <person name="Preveaux A."/>
            <person name="Briand M."/>
            <person name="Roulet A."/>
            <person name="Bouchez O."/>
            <person name="Jacobson D."/>
            <person name="Barret M."/>
        </authorList>
    </citation>
    <scope>NUCLEOTIDE SEQUENCE [LARGE SCALE GENOMIC DNA]</scope>
    <source>
        <strain evidence="3 4">CFBP13511</strain>
    </source>
</reference>
<feature type="chain" id="PRO_5020270291" evidence="1">
    <location>
        <begin position="24"/>
        <end position="238"/>
    </location>
</feature>
<keyword evidence="5" id="KW-1185">Reference proteome</keyword>
<keyword evidence="1" id="KW-0732">Signal</keyword>
<proteinExistence type="predicted"/>